<evidence type="ECO:0000313" key="4">
    <source>
        <dbReference type="Proteomes" id="UP000315215"/>
    </source>
</evidence>
<gene>
    <name evidence="3" type="ORF">FN924_11705</name>
</gene>
<dbReference type="PANTHER" id="PTHR46558">
    <property type="entry name" value="TRACRIPTIONAL REGULATORY PROTEIN-RELATED-RELATED"/>
    <property type="match status" value="1"/>
</dbReference>
<evidence type="ECO:0000256" key="1">
    <source>
        <dbReference type="ARBA" id="ARBA00023125"/>
    </source>
</evidence>
<dbReference type="InterPro" id="IPR010982">
    <property type="entry name" value="Lambda_DNA-bd_dom_sf"/>
</dbReference>
<reference evidence="3 4" key="1">
    <citation type="submission" date="2019-07" db="EMBL/GenBank/DDBJ databases">
        <authorList>
            <person name="Li J."/>
        </authorList>
    </citation>
    <scope>NUCLEOTIDE SEQUENCE [LARGE SCALE GENOMIC DNA]</scope>
    <source>
        <strain evidence="3 4">TKL69</strain>
    </source>
</reference>
<sequence>MWEPKIGDIRRAKGLQQNFVAKQINVSPQSLSAWENGDAFPKANYLFELAEFLEVEVGDLYEKQK</sequence>
<dbReference type="CDD" id="cd00093">
    <property type="entry name" value="HTH_XRE"/>
    <property type="match status" value="1"/>
</dbReference>
<dbReference type="EMBL" id="CP041666">
    <property type="protein sequence ID" value="QDP40791.1"/>
    <property type="molecule type" value="Genomic_DNA"/>
</dbReference>
<evidence type="ECO:0000313" key="3">
    <source>
        <dbReference type="EMBL" id="QDP40791.1"/>
    </source>
</evidence>
<accession>A0A516KHB4</accession>
<dbReference type="Gene3D" id="1.10.260.40">
    <property type="entry name" value="lambda repressor-like DNA-binding domains"/>
    <property type="match status" value="1"/>
</dbReference>
<dbReference type="AlphaFoldDB" id="A0A516KHB4"/>
<dbReference type="SMART" id="SM00530">
    <property type="entry name" value="HTH_XRE"/>
    <property type="match status" value="1"/>
</dbReference>
<dbReference type="RefSeq" id="WP_143894685.1">
    <property type="nucleotide sequence ID" value="NZ_CP041666.1"/>
</dbReference>
<protein>
    <submittedName>
        <fullName evidence="3">Helix-turn-helix transcriptional regulator</fullName>
    </submittedName>
</protein>
<dbReference type="SUPFAM" id="SSF47413">
    <property type="entry name" value="lambda repressor-like DNA-binding domains"/>
    <property type="match status" value="1"/>
</dbReference>
<dbReference type="OrthoDB" id="9812495at2"/>
<feature type="domain" description="HTH cro/C1-type" evidence="2">
    <location>
        <begin position="6"/>
        <end position="60"/>
    </location>
</feature>
<dbReference type="PROSITE" id="PS50943">
    <property type="entry name" value="HTH_CROC1"/>
    <property type="match status" value="1"/>
</dbReference>
<dbReference type="GO" id="GO:0003677">
    <property type="term" value="F:DNA binding"/>
    <property type="evidence" value="ECO:0007669"/>
    <property type="project" value="UniProtKB-KW"/>
</dbReference>
<dbReference type="InterPro" id="IPR001387">
    <property type="entry name" value="Cro/C1-type_HTH"/>
</dbReference>
<keyword evidence="1" id="KW-0238">DNA-binding</keyword>
<organism evidence="3 4">
    <name type="scientific">Radiobacillus deserti</name>
    <dbReference type="NCBI Taxonomy" id="2594883"/>
    <lineage>
        <taxon>Bacteria</taxon>
        <taxon>Bacillati</taxon>
        <taxon>Bacillota</taxon>
        <taxon>Bacilli</taxon>
        <taxon>Bacillales</taxon>
        <taxon>Bacillaceae</taxon>
        <taxon>Radiobacillus</taxon>
    </lineage>
</organism>
<name>A0A516KHB4_9BACI</name>
<dbReference type="Pfam" id="PF01381">
    <property type="entry name" value="HTH_3"/>
    <property type="match status" value="1"/>
</dbReference>
<evidence type="ECO:0000259" key="2">
    <source>
        <dbReference type="PROSITE" id="PS50943"/>
    </source>
</evidence>
<keyword evidence="4" id="KW-1185">Reference proteome</keyword>
<dbReference type="Proteomes" id="UP000315215">
    <property type="component" value="Chromosome"/>
</dbReference>
<proteinExistence type="predicted"/>
<dbReference type="KEGG" id="aqt:FN924_11705"/>
<dbReference type="PANTHER" id="PTHR46558:SF4">
    <property type="entry name" value="DNA-BIDING PHAGE PROTEIN"/>
    <property type="match status" value="1"/>
</dbReference>